<dbReference type="Proteomes" id="UP000192783">
    <property type="component" value="Unassembled WGS sequence"/>
</dbReference>
<dbReference type="AlphaFoldDB" id="A0A1W1XLU5"/>
<name>A0A1W1XLU5_9BACT</name>
<protein>
    <submittedName>
        <fullName evidence="2">RsbT co-antagonist protein rsbRD N-terminal domain-containing protein</fullName>
    </submittedName>
</protein>
<reference evidence="2 3" key="1">
    <citation type="submission" date="2017-04" db="EMBL/GenBank/DDBJ databases">
        <authorList>
            <person name="Afonso C.L."/>
            <person name="Miller P.J."/>
            <person name="Scott M.A."/>
            <person name="Spackman E."/>
            <person name="Goraichik I."/>
            <person name="Dimitrov K.M."/>
            <person name="Suarez D.L."/>
            <person name="Swayne D.E."/>
        </authorList>
    </citation>
    <scope>NUCLEOTIDE SEQUENCE [LARGE SCALE GENOMIC DNA]</scope>
    <source>
        <strain evidence="2 3">DSM 13146</strain>
    </source>
</reference>
<sequence length="217" mass="24303">MVFLSVYSAIVHKMSAAPSFPTGRLAPNPTASGAGEPSMNLTDYLRQNQKAILKDWFQTVVDAYPAETAAFLRKEKDPFANPVGSSILEGLQGVYAQVVEGVQEEQVAPFLDRVIRIRAVQDFTPAQALSFVFSLKEVVQSRLEEEGRLPEWAEDLRAMEAAVDQVALMAFNIYMECREKVYELRVEEVKNRTARLLERANAIWASQREGEGSQEES</sequence>
<proteinExistence type="predicted"/>
<dbReference type="STRING" id="1121390.SAMN02746041_02090"/>
<dbReference type="InterPro" id="IPR025751">
    <property type="entry name" value="RsbRD_N_dom"/>
</dbReference>
<keyword evidence="3" id="KW-1185">Reference proteome</keyword>
<evidence type="ECO:0000259" key="1">
    <source>
        <dbReference type="Pfam" id="PF14361"/>
    </source>
</evidence>
<evidence type="ECO:0000313" key="3">
    <source>
        <dbReference type="Proteomes" id="UP000192783"/>
    </source>
</evidence>
<dbReference type="Pfam" id="PF14361">
    <property type="entry name" value="RsbRD_N"/>
    <property type="match status" value="1"/>
</dbReference>
<evidence type="ECO:0000313" key="2">
    <source>
        <dbReference type="EMBL" id="SMC24797.1"/>
    </source>
</evidence>
<accession>A0A1W1XLU5</accession>
<feature type="domain" description="RsbT co-antagonist protein RsbRD N-terminal" evidence="1">
    <location>
        <begin position="51"/>
        <end position="187"/>
    </location>
</feature>
<dbReference type="EMBL" id="FWXF01000011">
    <property type="protein sequence ID" value="SMC24797.1"/>
    <property type="molecule type" value="Genomic_DNA"/>
</dbReference>
<organism evidence="2 3">
    <name type="scientific">Desulfacinum hydrothermale DSM 13146</name>
    <dbReference type="NCBI Taxonomy" id="1121390"/>
    <lineage>
        <taxon>Bacteria</taxon>
        <taxon>Pseudomonadati</taxon>
        <taxon>Thermodesulfobacteriota</taxon>
        <taxon>Syntrophobacteria</taxon>
        <taxon>Syntrophobacterales</taxon>
        <taxon>Syntrophobacteraceae</taxon>
        <taxon>Desulfacinum</taxon>
    </lineage>
</organism>
<gene>
    <name evidence="2" type="ORF">SAMN02746041_02090</name>
</gene>
<dbReference type="OrthoDB" id="1724246at2"/>